<sequence length="174" mass="19777">MSPHQLEKLFTEGTINEDTLVDILHQCSVVPLLYDEGSQITVDDFYSRLENPLEGEVSEAAQALYATVVQAFRRFAEPESYELLQDCISLQEDLCMTGVLSVSDWIEWLVQAAAGETSLPTADFHSLFEDLPEGYMMQDFHDDLTYILEQPENPKYDEAVKQQQLLYTQLGVTD</sequence>
<keyword evidence="2" id="KW-1185">Reference proteome</keyword>
<evidence type="ECO:0000313" key="2">
    <source>
        <dbReference type="Proteomes" id="UP000078148"/>
    </source>
</evidence>
<reference evidence="1 2" key="2">
    <citation type="journal article" date="2016" name="Int. J. Syst. Evol. Microbiol.">
        <title>Paenibacillus bovis sp. nov., isolated from raw yak (Bos grunniens) milk.</title>
        <authorList>
            <person name="Gao C."/>
            <person name="Han J."/>
            <person name="Liu Z."/>
            <person name="Xu X."/>
            <person name="Hang F."/>
            <person name="Wu Z."/>
        </authorList>
    </citation>
    <scope>NUCLEOTIDE SEQUENCE [LARGE SCALE GENOMIC DNA]</scope>
    <source>
        <strain evidence="1 2">BD3526</strain>
    </source>
</reference>
<dbReference type="Proteomes" id="UP000078148">
    <property type="component" value="Chromosome"/>
</dbReference>
<organism evidence="1 2">
    <name type="scientific">Paenibacillus bovis</name>
    <dbReference type="NCBI Taxonomy" id="1616788"/>
    <lineage>
        <taxon>Bacteria</taxon>
        <taxon>Bacillati</taxon>
        <taxon>Bacillota</taxon>
        <taxon>Bacilli</taxon>
        <taxon>Bacillales</taxon>
        <taxon>Paenibacillaceae</taxon>
        <taxon>Paenibacillus</taxon>
    </lineage>
</organism>
<dbReference type="AlphaFoldDB" id="A0A172ZES2"/>
<dbReference type="RefSeq" id="WP_060533493.1">
    <property type="nucleotide sequence ID" value="NZ_CP013023.1"/>
</dbReference>
<proteinExistence type="predicted"/>
<accession>A0A172ZES2</accession>
<dbReference type="EMBL" id="CP013023">
    <property type="protein sequence ID" value="ANF96019.1"/>
    <property type="molecule type" value="Genomic_DNA"/>
</dbReference>
<evidence type="ECO:0000313" key="1">
    <source>
        <dbReference type="EMBL" id="ANF96019.1"/>
    </source>
</evidence>
<reference evidence="2" key="1">
    <citation type="submission" date="2015-10" db="EMBL/GenBank/DDBJ databases">
        <title>Genome of Paenibacillus bovis sp. nov.</title>
        <authorList>
            <person name="Wu Z."/>
            <person name="Gao C."/>
            <person name="Liu Z."/>
            <person name="Zheng H."/>
        </authorList>
    </citation>
    <scope>NUCLEOTIDE SEQUENCE [LARGE SCALE GENOMIC DNA]</scope>
    <source>
        <strain evidence="2">BD3526</strain>
    </source>
</reference>
<dbReference type="OrthoDB" id="2677925at2"/>
<dbReference type="KEGG" id="pbv:AR543_08370"/>
<gene>
    <name evidence="1" type="ORF">AR543_08370</name>
</gene>
<name>A0A172ZES2_9BACL</name>
<protein>
    <submittedName>
        <fullName evidence="1">Uncharacterized protein</fullName>
    </submittedName>
</protein>